<sequence>MSRAQHDPAALAGLFSGFGRELNSLRTVDEVMETISRRAFESIPAAQHAAISRGRKGKFETIAATSELPLRVDAIQYELSSGPCVDAILADTTYRVGDLAHDRTWPEFGRRASAEFGIHSMLSVRLYLENDDLLAGLNLYSAELDAFDETDQTTAVLLATHGALAHTAARRQDKIDNLEQALVNSRRIGTAIGVLMASYRVTDEQAFDLLRIASQSRHRKLIAIAEDVIESGELELPPLPESRHRD</sequence>
<evidence type="ECO:0000256" key="2">
    <source>
        <dbReference type="ARBA" id="ARBA00022777"/>
    </source>
</evidence>
<dbReference type="Gene3D" id="3.30.450.40">
    <property type="match status" value="1"/>
</dbReference>
<dbReference type="InterPro" id="IPR005561">
    <property type="entry name" value="ANTAR"/>
</dbReference>
<evidence type="ECO:0000256" key="3">
    <source>
        <dbReference type="ARBA" id="ARBA00023015"/>
    </source>
</evidence>
<name>A0ABY7JRV3_9ACTN</name>
<reference evidence="6" key="1">
    <citation type="submission" date="2022-05" db="EMBL/GenBank/DDBJ databases">
        <title>Jatrophihabitans sp. SB3-54 whole genome sequence.</title>
        <authorList>
            <person name="Suh M.K."/>
            <person name="Eom M.K."/>
            <person name="Kim J.S."/>
            <person name="Kim H.S."/>
            <person name="Do H.E."/>
            <person name="Shin Y.K."/>
            <person name="Lee J.-S."/>
        </authorList>
    </citation>
    <scope>NUCLEOTIDE SEQUENCE</scope>
    <source>
        <strain evidence="6">SB3-54</strain>
    </source>
</reference>
<dbReference type="SUPFAM" id="SSF55781">
    <property type="entry name" value="GAF domain-like"/>
    <property type="match status" value="1"/>
</dbReference>
<evidence type="ECO:0000259" key="5">
    <source>
        <dbReference type="PROSITE" id="PS50921"/>
    </source>
</evidence>
<evidence type="ECO:0000313" key="6">
    <source>
        <dbReference type="EMBL" id="WAX55283.1"/>
    </source>
</evidence>
<dbReference type="SUPFAM" id="SSF52172">
    <property type="entry name" value="CheY-like"/>
    <property type="match status" value="1"/>
</dbReference>
<feature type="domain" description="ANTAR" evidence="5">
    <location>
        <begin position="168"/>
        <end position="229"/>
    </location>
</feature>
<evidence type="ECO:0000256" key="4">
    <source>
        <dbReference type="ARBA" id="ARBA00023163"/>
    </source>
</evidence>
<dbReference type="InterPro" id="IPR029016">
    <property type="entry name" value="GAF-like_dom_sf"/>
</dbReference>
<dbReference type="Proteomes" id="UP001164693">
    <property type="component" value="Chromosome"/>
</dbReference>
<keyword evidence="7" id="KW-1185">Reference proteome</keyword>
<organism evidence="6 7">
    <name type="scientific">Jatrophihabitans cynanchi</name>
    <dbReference type="NCBI Taxonomy" id="2944128"/>
    <lineage>
        <taxon>Bacteria</taxon>
        <taxon>Bacillati</taxon>
        <taxon>Actinomycetota</taxon>
        <taxon>Actinomycetes</taxon>
        <taxon>Jatrophihabitantales</taxon>
        <taxon>Jatrophihabitantaceae</taxon>
        <taxon>Jatrophihabitans</taxon>
    </lineage>
</organism>
<dbReference type="Gene3D" id="1.10.10.10">
    <property type="entry name" value="Winged helix-like DNA-binding domain superfamily/Winged helix DNA-binding domain"/>
    <property type="match status" value="1"/>
</dbReference>
<protein>
    <submittedName>
        <fullName evidence="6">GAF and ANTAR domain-containing protein</fullName>
    </submittedName>
</protein>
<dbReference type="RefSeq" id="WP_269441788.1">
    <property type="nucleotide sequence ID" value="NZ_CP097463.1"/>
</dbReference>
<dbReference type="Pfam" id="PF03861">
    <property type="entry name" value="ANTAR"/>
    <property type="match status" value="1"/>
</dbReference>
<dbReference type="PROSITE" id="PS50921">
    <property type="entry name" value="ANTAR"/>
    <property type="match status" value="1"/>
</dbReference>
<accession>A0ABY7JRV3</accession>
<dbReference type="SMART" id="SM01012">
    <property type="entry name" value="ANTAR"/>
    <property type="match status" value="1"/>
</dbReference>
<proteinExistence type="predicted"/>
<evidence type="ECO:0000313" key="7">
    <source>
        <dbReference type="Proteomes" id="UP001164693"/>
    </source>
</evidence>
<dbReference type="Pfam" id="PF13185">
    <property type="entry name" value="GAF_2"/>
    <property type="match status" value="1"/>
</dbReference>
<dbReference type="EMBL" id="CP097463">
    <property type="protein sequence ID" value="WAX55283.1"/>
    <property type="molecule type" value="Genomic_DNA"/>
</dbReference>
<dbReference type="InterPro" id="IPR036388">
    <property type="entry name" value="WH-like_DNA-bd_sf"/>
</dbReference>
<keyword evidence="4" id="KW-0804">Transcription</keyword>
<keyword evidence="1" id="KW-0808">Transferase</keyword>
<dbReference type="InterPro" id="IPR011006">
    <property type="entry name" value="CheY-like_superfamily"/>
</dbReference>
<keyword evidence="2" id="KW-0418">Kinase</keyword>
<dbReference type="InterPro" id="IPR003018">
    <property type="entry name" value="GAF"/>
</dbReference>
<keyword evidence="3" id="KW-0805">Transcription regulation</keyword>
<dbReference type="PIRSF" id="PIRSF036625">
    <property type="entry name" value="GAF_ANTAR"/>
    <property type="match status" value="1"/>
</dbReference>
<dbReference type="InterPro" id="IPR012074">
    <property type="entry name" value="GAF_ANTAR"/>
</dbReference>
<evidence type="ECO:0000256" key="1">
    <source>
        <dbReference type="ARBA" id="ARBA00022679"/>
    </source>
</evidence>
<gene>
    <name evidence="6" type="ORF">M6B22_12055</name>
</gene>